<dbReference type="InterPro" id="IPR001878">
    <property type="entry name" value="Znf_CCHC"/>
</dbReference>
<dbReference type="AlphaFoldDB" id="A0A2G5UBG5"/>
<evidence type="ECO:0000259" key="3">
    <source>
        <dbReference type="PROSITE" id="PS50158"/>
    </source>
</evidence>
<comment type="caution">
    <text evidence="4">The sequence shown here is derived from an EMBL/GenBank/DDBJ whole genome shotgun (WGS) entry which is preliminary data.</text>
</comment>
<dbReference type="GO" id="GO:0008270">
    <property type="term" value="F:zinc ion binding"/>
    <property type="evidence" value="ECO:0007669"/>
    <property type="project" value="UniProtKB-KW"/>
</dbReference>
<gene>
    <name evidence="4" type="primary">Cnig_chr_IV.g15714</name>
    <name evidence="4" type="ORF">B9Z55_015714</name>
</gene>
<dbReference type="GO" id="GO:0019899">
    <property type="term" value="F:enzyme binding"/>
    <property type="evidence" value="ECO:0007669"/>
    <property type="project" value="UniProtKB-ARBA"/>
</dbReference>
<dbReference type="SMART" id="SM00343">
    <property type="entry name" value="ZnF_C2HC"/>
    <property type="match status" value="1"/>
</dbReference>
<accession>A0A2G5UBG5</accession>
<reference evidence="5" key="1">
    <citation type="submission" date="2017-10" db="EMBL/GenBank/DDBJ databases">
        <title>Rapid genome shrinkage in a self-fertile nematode reveals novel sperm competition proteins.</title>
        <authorList>
            <person name="Yin D."/>
            <person name="Schwarz E.M."/>
            <person name="Thomas C.G."/>
            <person name="Felde R.L."/>
            <person name="Korf I.F."/>
            <person name="Cutter A.D."/>
            <person name="Schartner C.M."/>
            <person name="Ralston E.J."/>
            <person name="Meyer B.J."/>
            <person name="Haag E.S."/>
        </authorList>
    </citation>
    <scope>NUCLEOTIDE SEQUENCE [LARGE SCALE GENOMIC DNA]</scope>
    <source>
        <strain evidence="5">JU1422</strain>
    </source>
</reference>
<feature type="region of interest" description="Disordered" evidence="2">
    <location>
        <begin position="202"/>
        <end position="230"/>
    </location>
</feature>
<feature type="region of interest" description="Disordered" evidence="2">
    <location>
        <begin position="245"/>
        <end position="276"/>
    </location>
</feature>
<feature type="domain" description="CCHC-type" evidence="3">
    <location>
        <begin position="120"/>
        <end position="135"/>
    </location>
</feature>
<protein>
    <recommendedName>
        <fullName evidence="3">CCHC-type domain-containing protein</fullName>
    </recommendedName>
</protein>
<keyword evidence="1" id="KW-0479">Metal-binding</keyword>
<evidence type="ECO:0000256" key="1">
    <source>
        <dbReference type="PROSITE-ProRule" id="PRU00047"/>
    </source>
</evidence>
<proteinExistence type="predicted"/>
<evidence type="ECO:0000313" key="5">
    <source>
        <dbReference type="Proteomes" id="UP000230233"/>
    </source>
</evidence>
<organism evidence="4 5">
    <name type="scientific">Caenorhabditis nigoni</name>
    <dbReference type="NCBI Taxonomy" id="1611254"/>
    <lineage>
        <taxon>Eukaryota</taxon>
        <taxon>Metazoa</taxon>
        <taxon>Ecdysozoa</taxon>
        <taxon>Nematoda</taxon>
        <taxon>Chromadorea</taxon>
        <taxon>Rhabditida</taxon>
        <taxon>Rhabditina</taxon>
        <taxon>Rhabditomorpha</taxon>
        <taxon>Rhabditoidea</taxon>
        <taxon>Rhabditidae</taxon>
        <taxon>Peloderinae</taxon>
        <taxon>Caenorhabditis</taxon>
    </lineage>
</organism>
<dbReference type="Proteomes" id="UP000230233">
    <property type="component" value="Chromosome IV"/>
</dbReference>
<name>A0A2G5UBG5_9PELO</name>
<sequence length="276" mass="31360">MNQKIKGYRRLFRLCPGQTLGILRFPSPYLDKDRGYIEDKAKEAFVDGLLFNLRFHVKGDSPQTFQDAFNYAIKYEALLSEAAKANTTVPQGLSVMPATPPAMSHVRSQEPRPPRISDACYECGLEGHYAIDCRQRQQRFRGNSSRNSASHYPWNDHVDYHRIEKPQGGKRDVQAVSPSENALVEQLRTELRVSQNQRCYWLPSPVPPKDSVMNSSESKTSKAPEAGQPITFHCKAAQLQTECEGRKEIGQMKRADRRRSCTSHPRGSSFHRPTPQ</sequence>
<evidence type="ECO:0000313" key="4">
    <source>
        <dbReference type="EMBL" id="PIC36878.1"/>
    </source>
</evidence>
<keyword evidence="1" id="KW-0862">Zinc</keyword>
<dbReference type="PROSITE" id="PS50158">
    <property type="entry name" value="ZF_CCHC"/>
    <property type="match status" value="1"/>
</dbReference>
<dbReference type="GO" id="GO:0005737">
    <property type="term" value="C:cytoplasm"/>
    <property type="evidence" value="ECO:0007669"/>
    <property type="project" value="UniProtKB-ARBA"/>
</dbReference>
<dbReference type="SUPFAM" id="SSF57756">
    <property type="entry name" value="Retrovirus zinc finger-like domains"/>
    <property type="match status" value="1"/>
</dbReference>
<evidence type="ECO:0000256" key="2">
    <source>
        <dbReference type="SAM" id="MobiDB-lite"/>
    </source>
</evidence>
<keyword evidence="5" id="KW-1185">Reference proteome</keyword>
<dbReference type="GO" id="GO:0003676">
    <property type="term" value="F:nucleic acid binding"/>
    <property type="evidence" value="ECO:0007669"/>
    <property type="project" value="InterPro"/>
</dbReference>
<dbReference type="InterPro" id="IPR036875">
    <property type="entry name" value="Znf_CCHC_sf"/>
</dbReference>
<keyword evidence="1" id="KW-0863">Zinc-finger</keyword>
<feature type="compositionally biased region" description="Basic and acidic residues" evidence="2">
    <location>
        <begin position="245"/>
        <end position="254"/>
    </location>
</feature>
<dbReference type="Gene3D" id="4.10.60.10">
    <property type="entry name" value="Zinc finger, CCHC-type"/>
    <property type="match status" value="1"/>
</dbReference>
<dbReference type="EMBL" id="PDUG01000004">
    <property type="protein sequence ID" value="PIC36878.1"/>
    <property type="molecule type" value="Genomic_DNA"/>
</dbReference>
<dbReference type="Pfam" id="PF00098">
    <property type="entry name" value="zf-CCHC"/>
    <property type="match status" value="1"/>
</dbReference>